<feature type="region of interest" description="Disordered" evidence="1">
    <location>
        <begin position="1"/>
        <end position="49"/>
    </location>
</feature>
<dbReference type="Proteomes" id="UP001209318">
    <property type="component" value="Unassembled WGS sequence"/>
</dbReference>
<evidence type="ECO:0000256" key="1">
    <source>
        <dbReference type="SAM" id="MobiDB-lite"/>
    </source>
</evidence>
<dbReference type="EMBL" id="JAOUSF010000005">
    <property type="protein sequence ID" value="MCU9614723.1"/>
    <property type="molecule type" value="Genomic_DNA"/>
</dbReference>
<evidence type="ECO:0000313" key="3">
    <source>
        <dbReference type="Proteomes" id="UP001209318"/>
    </source>
</evidence>
<sequence length="49" mass="5362">MPHGKELAQLPKTTTSKNIGDNQKSKRIRQEGQPTDPKSFGRGKIGENG</sequence>
<comment type="caution">
    <text evidence="2">The sequence shown here is derived from an EMBL/GenBank/DDBJ whole genome shotgun (WGS) entry which is preliminary data.</text>
</comment>
<protein>
    <submittedName>
        <fullName evidence="2">Uncharacterized protein</fullName>
    </submittedName>
</protein>
<organism evidence="2 3">
    <name type="scientific">Perspicuibacillus lycopersici</name>
    <dbReference type="NCBI Taxonomy" id="1325689"/>
    <lineage>
        <taxon>Bacteria</taxon>
        <taxon>Bacillati</taxon>
        <taxon>Bacillota</taxon>
        <taxon>Bacilli</taxon>
        <taxon>Bacillales</taxon>
        <taxon>Bacillaceae</taxon>
        <taxon>Perspicuibacillus</taxon>
    </lineage>
</organism>
<accession>A0AAE3IU99</accession>
<reference evidence="2" key="1">
    <citation type="submission" date="2022-10" db="EMBL/GenBank/DDBJ databases">
        <title>Description of Fervidibacillus gen. nov. in the family Fervidibacillaceae fam. nov. with two species, Fervidibacillus albus sp. nov., and Fervidibacillus halotolerans sp. nov., isolated from tidal flat sediments.</title>
        <authorList>
            <person name="Kwon K.K."/>
            <person name="Yang S.-H."/>
        </authorList>
    </citation>
    <scope>NUCLEOTIDE SEQUENCE</scope>
    <source>
        <strain evidence="2">JCM 19140</strain>
    </source>
</reference>
<feature type="compositionally biased region" description="Polar residues" evidence="1">
    <location>
        <begin position="11"/>
        <end position="22"/>
    </location>
</feature>
<name>A0AAE3IU99_9BACI</name>
<keyword evidence="3" id="KW-1185">Reference proteome</keyword>
<evidence type="ECO:0000313" key="2">
    <source>
        <dbReference type="EMBL" id="MCU9614723.1"/>
    </source>
</evidence>
<gene>
    <name evidence="2" type="ORF">OEV98_14360</name>
</gene>
<dbReference type="RefSeq" id="WP_263074047.1">
    <property type="nucleotide sequence ID" value="NZ_JAOUSF010000005.1"/>
</dbReference>
<proteinExistence type="predicted"/>
<dbReference type="AlphaFoldDB" id="A0AAE3IU99"/>